<name>A0A0L0NJ26_TOLOC</name>
<dbReference type="InterPro" id="IPR036322">
    <property type="entry name" value="WD40_repeat_dom_sf"/>
</dbReference>
<keyword evidence="2 6" id="KW-0698">rRNA processing</keyword>
<dbReference type="InterPro" id="IPR015943">
    <property type="entry name" value="WD40/YVTN_repeat-like_dom_sf"/>
</dbReference>
<keyword evidence="1 6" id="KW-0690">Ribosome biogenesis</keyword>
<dbReference type="InterPro" id="IPR028599">
    <property type="entry name" value="WDR12/Ytm1"/>
</dbReference>
<reference evidence="10 11" key="1">
    <citation type="journal article" date="2015" name="BMC Genomics">
        <title>The genome of the truffle-parasite Tolypocladium ophioglossoides and the evolution of antifungal peptaibiotics.</title>
        <authorList>
            <person name="Quandt C.A."/>
            <person name="Bushley K.E."/>
            <person name="Spatafora J.W."/>
        </authorList>
    </citation>
    <scope>NUCLEOTIDE SEQUENCE [LARGE SCALE GENOMIC DNA]</scope>
    <source>
        <strain evidence="10 11">CBS 100239</strain>
    </source>
</reference>
<dbReference type="PRINTS" id="PR00320">
    <property type="entry name" value="GPROTEINBRPT"/>
</dbReference>
<dbReference type="GO" id="GO:0043021">
    <property type="term" value="F:ribonucleoprotein complex binding"/>
    <property type="evidence" value="ECO:0007669"/>
    <property type="project" value="UniProtKB-UniRule"/>
</dbReference>
<keyword evidence="4" id="KW-0677">Repeat</keyword>
<keyword evidence="11" id="KW-1185">Reference proteome</keyword>
<dbReference type="STRING" id="1163406.A0A0L0NJ26"/>
<dbReference type="GO" id="GO:0030687">
    <property type="term" value="C:preribosome, large subunit precursor"/>
    <property type="evidence" value="ECO:0007669"/>
    <property type="project" value="UniProtKB-UniRule"/>
</dbReference>
<dbReference type="AlphaFoldDB" id="A0A0L0NJ26"/>
<dbReference type="InterPro" id="IPR001680">
    <property type="entry name" value="WD40_rpt"/>
</dbReference>
<comment type="subunit">
    <text evidence="6">Component of the NOP7 complex, composed of ERB1, NOP7 and YTM1. Within the NOP7 complex ERB1 appears to interact directly with NOP7 and YTM1. The NOP7 complex also associates with the 66S pre-ribosome.</text>
</comment>
<evidence type="ECO:0000256" key="5">
    <source>
        <dbReference type="ARBA" id="ARBA00023242"/>
    </source>
</evidence>
<dbReference type="InterPro" id="IPR020472">
    <property type="entry name" value="WD40_PAC1"/>
</dbReference>
<comment type="caution">
    <text evidence="10">The sequence shown here is derived from an EMBL/GenBank/DDBJ whole genome shotgun (WGS) entry which is preliminary data.</text>
</comment>
<evidence type="ECO:0000256" key="2">
    <source>
        <dbReference type="ARBA" id="ARBA00022552"/>
    </source>
</evidence>
<evidence type="ECO:0000259" key="9">
    <source>
        <dbReference type="Pfam" id="PF08154"/>
    </source>
</evidence>
<comment type="function">
    <text evidence="6">Component of the NOP7 complex, which is required for maturation of the 25S and 5.8S ribosomal RNAs and formation of the 60S ribosome.</text>
</comment>
<dbReference type="PANTHER" id="PTHR19855">
    <property type="entry name" value="WD40 REPEAT PROTEIN 12, 37"/>
    <property type="match status" value="1"/>
</dbReference>
<dbReference type="OrthoDB" id="10251381at2759"/>
<organism evidence="10 11">
    <name type="scientific">Tolypocladium ophioglossoides (strain CBS 100239)</name>
    <name type="common">Snaketongue truffleclub</name>
    <name type="synonym">Elaphocordyceps ophioglossoides</name>
    <dbReference type="NCBI Taxonomy" id="1163406"/>
    <lineage>
        <taxon>Eukaryota</taxon>
        <taxon>Fungi</taxon>
        <taxon>Dikarya</taxon>
        <taxon>Ascomycota</taxon>
        <taxon>Pezizomycotina</taxon>
        <taxon>Sordariomycetes</taxon>
        <taxon>Hypocreomycetidae</taxon>
        <taxon>Hypocreales</taxon>
        <taxon>Ophiocordycipitaceae</taxon>
        <taxon>Tolypocladium</taxon>
    </lineage>
</organism>
<dbReference type="Pfam" id="PF08154">
    <property type="entry name" value="NLE"/>
    <property type="match status" value="1"/>
</dbReference>
<evidence type="ECO:0000256" key="3">
    <source>
        <dbReference type="ARBA" id="ARBA00022574"/>
    </source>
</evidence>
<dbReference type="PROSITE" id="PS50294">
    <property type="entry name" value="WD_REPEATS_REGION"/>
    <property type="match status" value="2"/>
</dbReference>
<evidence type="ECO:0000256" key="8">
    <source>
        <dbReference type="SAM" id="MobiDB-lite"/>
    </source>
</evidence>
<dbReference type="HAMAP" id="MF_03029">
    <property type="entry name" value="WDR12"/>
    <property type="match status" value="1"/>
</dbReference>
<dbReference type="GO" id="GO:0005654">
    <property type="term" value="C:nucleoplasm"/>
    <property type="evidence" value="ECO:0007669"/>
    <property type="project" value="UniProtKB-SubCell"/>
</dbReference>
<comment type="subcellular location">
    <subcellularLocation>
        <location evidence="6">Nucleus</location>
        <location evidence="6">Nucleolus</location>
    </subcellularLocation>
    <subcellularLocation>
        <location evidence="6">Nucleus</location>
        <location evidence="6">Nucleoplasm</location>
    </subcellularLocation>
</comment>
<accession>A0A0L0NJ26</accession>
<dbReference type="GO" id="GO:0110136">
    <property type="term" value="P:protein-RNA complex remodeling"/>
    <property type="evidence" value="ECO:0007669"/>
    <property type="project" value="EnsemblFungi"/>
</dbReference>
<comment type="similarity">
    <text evidence="6">Belongs to the WD repeat WDR12/YTM1 family.</text>
</comment>
<dbReference type="GO" id="GO:0000463">
    <property type="term" value="P:maturation of LSU-rRNA from tricistronic rRNA transcript (SSU-rRNA, 5.8S rRNA, LSU-rRNA)"/>
    <property type="evidence" value="ECO:0007669"/>
    <property type="project" value="UniProtKB-UniRule"/>
</dbReference>
<dbReference type="InterPro" id="IPR019775">
    <property type="entry name" value="WD40_repeat_CS"/>
</dbReference>
<keyword evidence="3 7" id="KW-0853">WD repeat</keyword>
<evidence type="ECO:0000256" key="7">
    <source>
        <dbReference type="PROSITE-ProRule" id="PRU00221"/>
    </source>
</evidence>
<dbReference type="SMART" id="SM00320">
    <property type="entry name" value="WD40"/>
    <property type="match status" value="7"/>
</dbReference>
<dbReference type="PROSITE" id="PS00678">
    <property type="entry name" value="WD_REPEATS_1"/>
    <property type="match status" value="1"/>
</dbReference>
<dbReference type="SUPFAM" id="SSF50978">
    <property type="entry name" value="WD40 repeat-like"/>
    <property type="match status" value="1"/>
</dbReference>
<dbReference type="PROSITE" id="PS50082">
    <property type="entry name" value="WD_REPEATS_2"/>
    <property type="match status" value="3"/>
</dbReference>
<dbReference type="Pfam" id="PF00400">
    <property type="entry name" value="WD40"/>
    <property type="match status" value="5"/>
</dbReference>
<evidence type="ECO:0000313" key="11">
    <source>
        <dbReference type="Proteomes" id="UP000036947"/>
    </source>
</evidence>
<proteinExistence type="inferred from homology"/>
<feature type="repeat" description="WD" evidence="7">
    <location>
        <begin position="222"/>
        <end position="253"/>
    </location>
</feature>
<sequence length="488" mass="52243">MESSPNQVKVIFTTNEPDLQLPESKQQLLVPAEHAQLYTDADGLKDIKRYGLSRILNSESMLDTSSPVPLDFLASGTFLRTSIEEHLSTNGLSSETTLMLQYVRSLLPPVYEASFQHDDWVSSVDVLASTSAAGKLANGASFNERVASASYDGLVRIWNPSGEAVATSSAGRAGGHTQRINAVRWLSPTKLASAGLDRKVVVWDYKESEVGFSGSLKPNMELWGHEKNINSIEVNSSTKRILTASSDGRVGVWTSSKRVAPQADPDSLPSTHSTKRAKLSAAAGSTAQRGPLAMMPMHNDAVTAAIFHPNDATVAYSASQDHTVRTIDLTTQREVSRLTTMHPILCAAALPGNSLVAAGSSARHITLLDPRESAAATAAMTLRGHVNMVVSLSAAPENDYSLVSGSHDSTCRVWDLRSVRPGTSEEGGGRVSEPAYTIGREWLKGKKLPPAGDGAKVFSVVWDKTWGIVSAGEDKKVQINRGRGLLAS</sequence>
<evidence type="ECO:0000313" key="10">
    <source>
        <dbReference type="EMBL" id="KND93755.1"/>
    </source>
</evidence>
<dbReference type="Gene3D" id="2.130.10.10">
    <property type="entry name" value="YVTN repeat-like/Quinoprotein amine dehydrogenase"/>
    <property type="match status" value="1"/>
</dbReference>
<protein>
    <recommendedName>
        <fullName evidence="6">Ribosome biogenesis protein YTM1</fullName>
    </recommendedName>
</protein>
<gene>
    <name evidence="6" type="primary">YTM1</name>
    <name evidence="10" type="ORF">TOPH_01660</name>
</gene>
<dbReference type="Proteomes" id="UP000036947">
    <property type="component" value="Unassembled WGS sequence"/>
</dbReference>
<evidence type="ECO:0000256" key="4">
    <source>
        <dbReference type="ARBA" id="ARBA00022737"/>
    </source>
</evidence>
<dbReference type="GO" id="GO:0000466">
    <property type="term" value="P:maturation of 5.8S rRNA from tricistronic rRNA transcript (SSU-rRNA, 5.8S rRNA, LSU-rRNA)"/>
    <property type="evidence" value="ECO:0007669"/>
    <property type="project" value="UniProtKB-UniRule"/>
</dbReference>
<dbReference type="EMBL" id="LFRF01000003">
    <property type="protein sequence ID" value="KND93755.1"/>
    <property type="molecule type" value="Genomic_DNA"/>
</dbReference>
<feature type="domain" description="NLE" evidence="9">
    <location>
        <begin position="8"/>
        <end position="87"/>
    </location>
</feature>
<dbReference type="GO" id="GO:0070545">
    <property type="term" value="C:PeBoW complex"/>
    <property type="evidence" value="ECO:0007669"/>
    <property type="project" value="EnsemblFungi"/>
</dbReference>
<feature type="repeat" description="WD" evidence="7">
    <location>
        <begin position="173"/>
        <end position="213"/>
    </location>
</feature>
<feature type="repeat" description="WD" evidence="7">
    <location>
        <begin position="382"/>
        <end position="424"/>
    </location>
</feature>
<feature type="region of interest" description="Disordered" evidence="8">
    <location>
        <begin position="253"/>
        <end position="287"/>
    </location>
</feature>
<dbReference type="PANTHER" id="PTHR19855:SF11">
    <property type="entry name" value="RIBOSOME BIOGENESIS PROTEIN WDR12"/>
    <property type="match status" value="1"/>
</dbReference>
<evidence type="ECO:0000256" key="1">
    <source>
        <dbReference type="ARBA" id="ARBA00022517"/>
    </source>
</evidence>
<dbReference type="InterPro" id="IPR012972">
    <property type="entry name" value="NLE"/>
</dbReference>
<evidence type="ECO:0000256" key="6">
    <source>
        <dbReference type="HAMAP-Rule" id="MF_03029"/>
    </source>
</evidence>
<keyword evidence="5 6" id="KW-0539">Nucleus</keyword>
<dbReference type="GO" id="GO:0051276">
    <property type="term" value="P:chromosome organization"/>
    <property type="evidence" value="ECO:0007669"/>
    <property type="project" value="EnsemblFungi"/>
</dbReference>